<feature type="transmembrane region" description="Helical" evidence="8">
    <location>
        <begin position="283"/>
        <end position="302"/>
    </location>
</feature>
<comment type="caution">
    <text evidence="10">The sequence shown here is derived from an EMBL/GenBank/DDBJ whole genome shotgun (WGS) entry which is preliminary data.</text>
</comment>
<comment type="subcellular location">
    <subcellularLocation>
        <location evidence="1">Cell membrane</location>
        <topology evidence="1">Multi-pass membrane protein</topology>
    </subcellularLocation>
</comment>
<proteinExistence type="predicted"/>
<dbReference type="PANTHER" id="PTHR33908:SF3">
    <property type="entry name" value="UNDECAPRENYL PHOSPHATE-ALPHA-4-AMINO-4-DEOXY-L-ARABINOSE ARABINOSYL TRANSFERASE"/>
    <property type="match status" value="1"/>
</dbReference>
<feature type="transmembrane region" description="Helical" evidence="8">
    <location>
        <begin position="253"/>
        <end position="271"/>
    </location>
</feature>
<keyword evidence="4" id="KW-0808">Transferase</keyword>
<keyword evidence="6 8" id="KW-1133">Transmembrane helix</keyword>
<dbReference type="Proteomes" id="UP000027178">
    <property type="component" value="Unassembled WGS sequence"/>
</dbReference>
<evidence type="ECO:0000256" key="6">
    <source>
        <dbReference type="ARBA" id="ARBA00022989"/>
    </source>
</evidence>
<dbReference type="GO" id="GO:0005886">
    <property type="term" value="C:plasma membrane"/>
    <property type="evidence" value="ECO:0007669"/>
    <property type="project" value="UniProtKB-SubCell"/>
</dbReference>
<keyword evidence="7 8" id="KW-0472">Membrane</keyword>
<name>A0A066YV89_9ACTN</name>
<dbReference type="PANTHER" id="PTHR33908">
    <property type="entry name" value="MANNOSYLTRANSFERASE YKCB-RELATED"/>
    <property type="match status" value="1"/>
</dbReference>
<gene>
    <name evidence="10" type="ORF">KCH_32310</name>
</gene>
<keyword evidence="2" id="KW-1003">Cell membrane</keyword>
<evidence type="ECO:0000259" key="9">
    <source>
        <dbReference type="Pfam" id="PF13231"/>
    </source>
</evidence>
<dbReference type="InterPro" id="IPR050297">
    <property type="entry name" value="LipidA_mod_glycosyltrf_83"/>
</dbReference>
<evidence type="ECO:0000256" key="7">
    <source>
        <dbReference type="ARBA" id="ARBA00023136"/>
    </source>
</evidence>
<evidence type="ECO:0000256" key="8">
    <source>
        <dbReference type="SAM" id="Phobius"/>
    </source>
</evidence>
<organism evidence="10 11">
    <name type="scientific">Kitasatospora cheerisanensis KCTC 2395</name>
    <dbReference type="NCBI Taxonomy" id="1348663"/>
    <lineage>
        <taxon>Bacteria</taxon>
        <taxon>Bacillati</taxon>
        <taxon>Actinomycetota</taxon>
        <taxon>Actinomycetes</taxon>
        <taxon>Kitasatosporales</taxon>
        <taxon>Streptomycetaceae</taxon>
        <taxon>Kitasatospora</taxon>
    </lineage>
</organism>
<keyword evidence="3" id="KW-0328">Glycosyltransferase</keyword>
<keyword evidence="5 8" id="KW-0812">Transmembrane</keyword>
<evidence type="ECO:0000256" key="2">
    <source>
        <dbReference type="ARBA" id="ARBA00022475"/>
    </source>
</evidence>
<keyword evidence="11" id="KW-1185">Reference proteome</keyword>
<feature type="transmembrane region" description="Helical" evidence="8">
    <location>
        <begin position="111"/>
        <end position="130"/>
    </location>
</feature>
<dbReference type="GO" id="GO:0016763">
    <property type="term" value="F:pentosyltransferase activity"/>
    <property type="evidence" value="ECO:0007669"/>
    <property type="project" value="TreeGrafter"/>
</dbReference>
<sequence>MGVFGSGRPFMWRDELATWSVAHRSVPEIMDVLHHLDAVIGPYYLFMHFWTELFGDSLTSLRLPSALAMAGAAVFVTLTGRKVFGPATGLMAGLLFAFTPSVSRYGQEARGYAFVVLAIAAATFFLLRALERPTVLRWLPYSLSLFAAGLFHLISLVVVAGHAVVVLMRWWRPRNHRLLIGFALSVVLGALPLTPLAMVGQTQVGRQLGWLDAPSLQYVAAGFWPGLFHSYWFGLCVIALALLPLAWAKGRRVVVELAMVAVVPIVLVWLISQSGTAYFIDRYLLFTLTAWSVLAAAGLSRLRPKPVAAIGLAVVVLLGVPDQRSVRQKYSRETWDGVAASKVIAEHYRPGDGLVTLGGDYRFFQLDVVLDYTLPEDVKLKGVFFKKDRVANGDIYPALCSDQELKACIGDTQRVWAITVGPPGYVFNQYSAAEKAVLNEVFPKQTNYVVRDMNVTLLERGPATG</sequence>
<evidence type="ECO:0000313" key="10">
    <source>
        <dbReference type="EMBL" id="KDN85132.1"/>
    </source>
</evidence>
<dbReference type="AlphaFoldDB" id="A0A066YV89"/>
<feature type="transmembrane region" description="Helical" evidence="8">
    <location>
        <begin position="83"/>
        <end position="99"/>
    </location>
</feature>
<evidence type="ECO:0000256" key="5">
    <source>
        <dbReference type="ARBA" id="ARBA00022692"/>
    </source>
</evidence>
<dbReference type="GO" id="GO:0010041">
    <property type="term" value="P:response to iron(III) ion"/>
    <property type="evidence" value="ECO:0007669"/>
    <property type="project" value="TreeGrafter"/>
</dbReference>
<evidence type="ECO:0000313" key="11">
    <source>
        <dbReference type="Proteomes" id="UP000027178"/>
    </source>
</evidence>
<dbReference type="InterPro" id="IPR038731">
    <property type="entry name" value="RgtA/B/C-like"/>
</dbReference>
<dbReference type="EMBL" id="JNBY01000087">
    <property type="protein sequence ID" value="KDN85132.1"/>
    <property type="molecule type" value="Genomic_DNA"/>
</dbReference>
<dbReference type="eggNOG" id="COG5305">
    <property type="taxonomic scope" value="Bacteria"/>
</dbReference>
<dbReference type="GO" id="GO:0009103">
    <property type="term" value="P:lipopolysaccharide biosynthetic process"/>
    <property type="evidence" value="ECO:0007669"/>
    <property type="project" value="UniProtKB-ARBA"/>
</dbReference>
<accession>A0A066YV89</accession>
<feature type="domain" description="Glycosyltransferase RgtA/B/C/D-like" evidence="9">
    <location>
        <begin position="45"/>
        <end position="187"/>
    </location>
</feature>
<feature type="transmembrane region" description="Helical" evidence="8">
    <location>
        <begin position="178"/>
        <end position="198"/>
    </location>
</feature>
<evidence type="ECO:0000256" key="3">
    <source>
        <dbReference type="ARBA" id="ARBA00022676"/>
    </source>
</evidence>
<feature type="transmembrane region" description="Helical" evidence="8">
    <location>
        <begin position="218"/>
        <end position="246"/>
    </location>
</feature>
<dbReference type="HOGENOM" id="CLU_024191_0_0_11"/>
<evidence type="ECO:0000256" key="1">
    <source>
        <dbReference type="ARBA" id="ARBA00004651"/>
    </source>
</evidence>
<protein>
    <recommendedName>
        <fullName evidence="9">Glycosyltransferase RgtA/B/C/D-like domain-containing protein</fullName>
    </recommendedName>
</protein>
<evidence type="ECO:0000256" key="4">
    <source>
        <dbReference type="ARBA" id="ARBA00022679"/>
    </source>
</evidence>
<dbReference type="PATRIC" id="fig|1348663.4.peg.3106"/>
<dbReference type="Pfam" id="PF13231">
    <property type="entry name" value="PMT_2"/>
    <property type="match status" value="1"/>
</dbReference>
<feature type="transmembrane region" description="Helical" evidence="8">
    <location>
        <begin position="150"/>
        <end position="171"/>
    </location>
</feature>
<reference evidence="10 11" key="1">
    <citation type="submission" date="2014-05" db="EMBL/GenBank/DDBJ databases">
        <title>Draft Genome Sequence of Kitasatospora cheerisanensis KCTC 2395.</title>
        <authorList>
            <person name="Nam D.H."/>
        </authorList>
    </citation>
    <scope>NUCLEOTIDE SEQUENCE [LARGE SCALE GENOMIC DNA]</scope>
    <source>
        <strain evidence="10 11">KCTC 2395</strain>
    </source>
</reference>